<organism evidence="1 2">
    <name type="scientific">Pelagicoccus enzymogenes</name>
    <dbReference type="NCBI Taxonomy" id="2773457"/>
    <lineage>
        <taxon>Bacteria</taxon>
        <taxon>Pseudomonadati</taxon>
        <taxon>Verrucomicrobiota</taxon>
        <taxon>Opitutia</taxon>
        <taxon>Puniceicoccales</taxon>
        <taxon>Pelagicoccaceae</taxon>
        <taxon>Pelagicoccus</taxon>
    </lineage>
</organism>
<evidence type="ECO:0000313" key="1">
    <source>
        <dbReference type="EMBL" id="MBD5781052.1"/>
    </source>
</evidence>
<dbReference type="Proteomes" id="UP000622317">
    <property type="component" value="Unassembled WGS sequence"/>
</dbReference>
<proteinExistence type="predicted"/>
<comment type="caution">
    <text evidence="1">The sequence shown here is derived from an EMBL/GenBank/DDBJ whole genome shotgun (WGS) entry which is preliminary data.</text>
</comment>
<protein>
    <submittedName>
        <fullName evidence="1">Uncharacterized protein</fullName>
    </submittedName>
</protein>
<accession>A0A927F9N1</accession>
<reference evidence="1" key="1">
    <citation type="submission" date="2020-09" db="EMBL/GenBank/DDBJ databases">
        <title>Pelagicoccus enzymogenes sp. nov. with an EPS production, isolated from marine sediment.</title>
        <authorList>
            <person name="Feng X."/>
        </authorList>
    </citation>
    <scope>NUCLEOTIDE SEQUENCE</scope>
    <source>
        <strain evidence="1">NFK12</strain>
    </source>
</reference>
<sequence>MPPKKGSKPPTKLFHLRVEPKQCDELGEIARTLRLDQTQIIRETLRCLPAIETGKRHKAIEAAESFPKLRGLSVQIELETLKMLGERLPDHDTKLLIRLALYVAVENLRGYEQFFWPPDPNDLYWP</sequence>
<evidence type="ECO:0000313" key="2">
    <source>
        <dbReference type="Proteomes" id="UP000622317"/>
    </source>
</evidence>
<name>A0A927F9N1_9BACT</name>
<gene>
    <name evidence="1" type="ORF">IEN85_16250</name>
</gene>
<dbReference type="EMBL" id="JACYFG010000038">
    <property type="protein sequence ID" value="MBD5781052.1"/>
    <property type="molecule type" value="Genomic_DNA"/>
</dbReference>
<keyword evidence="2" id="KW-1185">Reference proteome</keyword>
<dbReference type="AlphaFoldDB" id="A0A927F9N1"/>